<feature type="region of interest" description="Disordered" evidence="1">
    <location>
        <begin position="129"/>
        <end position="154"/>
    </location>
</feature>
<comment type="caution">
    <text evidence="3">The sequence shown here is derived from an EMBL/GenBank/DDBJ whole genome shotgun (WGS) entry which is preliminary data.</text>
</comment>
<dbReference type="EMBL" id="BAABFL010000074">
    <property type="protein sequence ID" value="GAA4648416.1"/>
    <property type="molecule type" value="Genomic_DNA"/>
</dbReference>
<evidence type="ECO:0000259" key="2">
    <source>
        <dbReference type="Pfam" id="PF09059"/>
    </source>
</evidence>
<dbReference type="Proteomes" id="UP001500604">
    <property type="component" value="Unassembled WGS sequence"/>
</dbReference>
<dbReference type="Gene3D" id="1.20.1280.80">
    <property type="match status" value="1"/>
</dbReference>
<dbReference type="Pfam" id="PF09059">
    <property type="entry name" value="TyeA"/>
    <property type="match status" value="1"/>
</dbReference>
<name>A0ABP8UWX8_9GAMM</name>
<dbReference type="RefSeq" id="WP_345194059.1">
    <property type="nucleotide sequence ID" value="NZ_BAABFL010000074.1"/>
</dbReference>
<dbReference type="InterPro" id="IPR038347">
    <property type="entry name" value="TyeA_sf"/>
</dbReference>
<sequence length="154" mass="18084">MDATQLIHIRKRLEVLFGLNTFIRKFQDEEQVVDKFLKESDALPKPLLKEGVIAREVLKLLDQRWVSVADTEVIPEKMGVPEDLLAIRIYVLNQVLEAYRKIPDQYFKESDHRENVLEAVQEALDDLIEQEEAEEMGEEFDDEDEDDDDLDFDF</sequence>
<reference evidence="4" key="1">
    <citation type="journal article" date="2019" name="Int. J. Syst. Evol. Microbiol.">
        <title>The Global Catalogue of Microorganisms (GCM) 10K type strain sequencing project: providing services to taxonomists for standard genome sequencing and annotation.</title>
        <authorList>
            <consortium name="The Broad Institute Genomics Platform"/>
            <consortium name="The Broad Institute Genome Sequencing Center for Infectious Disease"/>
            <person name="Wu L."/>
            <person name="Ma J."/>
        </authorList>
    </citation>
    <scope>NUCLEOTIDE SEQUENCE [LARGE SCALE GENOMIC DNA]</scope>
    <source>
        <strain evidence="4">JCM 17805</strain>
    </source>
</reference>
<feature type="domain" description="Type III secretion system effector delivery regulator TyeA" evidence="2">
    <location>
        <begin position="54"/>
        <end position="132"/>
    </location>
</feature>
<accession>A0ABP8UWX8</accession>
<proteinExistence type="predicted"/>
<gene>
    <name evidence="3" type="ORF">GCM10023116_06850</name>
</gene>
<keyword evidence="4" id="KW-1185">Reference proteome</keyword>
<evidence type="ECO:0000313" key="3">
    <source>
        <dbReference type="EMBL" id="GAA4648416.1"/>
    </source>
</evidence>
<organism evidence="3 4">
    <name type="scientific">Kistimonas scapharcae</name>
    <dbReference type="NCBI Taxonomy" id="1036133"/>
    <lineage>
        <taxon>Bacteria</taxon>
        <taxon>Pseudomonadati</taxon>
        <taxon>Pseudomonadota</taxon>
        <taxon>Gammaproteobacteria</taxon>
        <taxon>Oceanospirillales</taxon>
        <taxon>Endozoicomonadaceae</taxon>
        <taxon>Kistimonas</taxon>
    </lineage>
</organism>
<evidence type="ECO:0000256" key="1">
    <source>
        <dbReference type="SAM" id="MobiDB-lite"/>
    </source>
</evidence>
<dbReference type="SUPFAM" id="SSF140591">
    <property type="entry name" value="Type III secretion system domain"/>
    <property type="match status" value="1"/>
</dbReference>
<dbReference type="InterPro" id="IPR013351">
    <property type="entry name" value="T3SS_TyeA-rel"/>
</dbReference>
<dbReference type="InterPro" id="IPR015144">
    <property type="entry name" value="T3SS_TyeA"/>
</dbReference>
<protein>
    <recommendedName>
        <fullName evidence="2">Type III secretion system effector delivery regulator TyeA domain-containing protein</fullName>
    </recommendedName>
</protein>
<dbReference type="NCBIfam" id="TIGR02511">
    <property type="entry name" value="type_III_tyeA"/>
    <property type="match status" value="1"/>
</dbReference>
<evidence type="ECO:0000313" key="4">
    <source>
        <dbReference type="Proteomes" id="UP001500604"/>
    </source>
</evidence>